<protein>
    <recommendedName>
        <fullName evidence="3">Rab-GAP TBC domain-containing protein</fullName>
    </recommendedName>
</protein>
<dbReference type="GO" id="GO:0031267">
    <property type="term" value="F:small GTPase binding"/>
    <property type="evidence" value="ECO:0007669"/>
    <property type="project" value="TreeGrafter"/>
</dbReference>
<dbReference type="InterPro" id="IPR035969">
    <property type="entry name" value="Rab-GAP_TBC_sf"/>
</dbReference>
<gene>
    <name evidence="4" type="ORF">PSIN1315_LOCUS6907</name>
</gene>
<dbReference type="Pfam" id="PF00566">
    <property type="entry name" value="RabGAP-TBC"/>
    <property type="match status" value="1"/>
</dbReference>
<evidence type="ECO:0000256" key="2">
    <source>
        <dbReference type="SAM" id="MobiDB-lite"/>
    </source>
</evidence>
<accession>A0A7S3BKP7</accession>
<dbReference type="InterPro" id="IPR050302">
    <property type="entry name" value="Rab_GAP_TBC_domain"/>
</dbReference>
<feature type="compositionally biased region" description="Basic and acidic residues" evidence="2">
    <location>
        <begin position="438"/>
        <end position="450"/>
    </location>
</feature>
<name>A0A7S3BKP7_9VIRI</name>
<dbReference type="PANTHER" id="PTHR47219">
    <property type="entry name" value="RAB GTPASE-ACTIVATING PROTEIN 1-LIKE"/>
    <property type="match status" value="1"/>
</dbReference>
<dbReference type="SMART" id="SM00164">
    <property type="entry name" value="TBC"/>
    <property type="match status" value="1"/>
</dbReference>
<dbReference type="EMBL" id="HBHY01010686">
    <property type="protein sequence ID" value="CAE0138426.1"/>
    <property type="molecule type" value="Transcribed_RNA"/>
</dbReference>
<dbReference type="GO" id="GO:0005096">
    <property type="term" value="F:GTPase activator activity"/>
    <property type="evidence" value="ECO:0007669"/>
    <property type="project" value="TreeGrafter"/>
</dbReference>
<dbReference type="InterPro" id="IPR000195">
    <property type="entry name" value="Rab-GAP-TBC_dom"/>
</dbReference>
<dbReference type="PANTHER" id="PTHR47219:SF20">
    <property type="entry name" value="TBC1 DOMAIN FAMILY MEMBER 2B"/>
    <property type="match status" value="1"/>
</dbReference>
<feature type="domain" description="Rab-GAP TBC" evidence="3">
    <location>
        <begin position="1"/>
        <end position="208"/>
    </location>
</feature>
<sequence length="581" mass="62479">MWGAFTRRRGEQLVEEARERYARQGGVANGSPVSPHVAEAAADPLSLPSPSPRTKGRARATAAQVDKDVSRSLPGHPVTEHKAGAEALRNVLLAYAEHNAETGYTQGMNFVAALLLMFLDEEGALLALVDLVDGVLTGYFADDLEAMQADALVVRELLFSAHPALVERLESLGVECTCVVPQYLMCAFVNSLPWEAVLRVWDVLLFTQDRGVLFRIIMALFADNAKALAKAGGAGEALQVIQSMAARAFDASALVDHALGLTLDAARVATLREECAERVASQLRARQAMVRAEERHTELSLEGDGDNGGGKKAGVDDKGRDHPQSLRERELALSAEVRSATLQLSELEHAAAEARAAERRAERRVTSLLAELDARAGKEEMLRLDLQRRDEQCAALEEERAQMRALVESLGNELREVVAKNMSLSEALRRQVQGLPPAREDEFGHLAPGDDDREDADGRAAAQASPPLSKLRATVSAPPPPTSRSKSAVAGAGLGASLAAEGAVADDRERGGDGTSTLPTESEGSMRLDQRALSEGSGMLTRAARRVAEAEATVDVNASSESRFGRSAMGRALKNFWRRHR</sequence>
<feature type="region of interest" description="Disordered" evidence="2">
    <location>
        <begin position="434"/>
        <end position="526"/>
    </location>
</feature>
<dbReference type="Gene3D" id="1.10.8.270">
    <property type="entry name" value="putative rabgap domain of human tbc1 domain family member 14 like domains"/>
    <property type="match status" value="1"/>
</dbReference>
<organism evidence="4">
    <name type="scientific">Prasinoderma singulare</name>
    <dbReference type="NCBI Taxonomy" id="676789"/>
    <lineage>
        <taxon>Eukaryota</taxon>
        <taxon>Viridiplantae</taxon>
        <taxon>Prasinodermophyta</taxon>
        <taxon>Prasinodermophyceae</taxon>
        <taxon>Prasinodermales</taxon>
        <taxon>Prasinodermaceae</taxon>
        <taxon>Prasinoderma</taxon>
    </lineage>
</organism>
<dbReference type="Gene3D" id="1.10.472.80">
    <property type="entry name" value="Ypt/Rab-GAP domain of gyp1p, domain 3"/>
    <property type="match status" value="1"/>
</dbReference>
<feature type="compositionally biased region" description="Low complexity" evidence="2">
    <location>
        <begin position="487"/>
        <end position="503"/>
    </location>
</feature>
<feature type="region of interest" description="Disordered" evidence="2">
    <location>
        <begin position="294"/>
        <end position="325"/>
    </location>
</feature>
<reference evidence="4" key="1">
    <citation type="submission" date="2021-01" db="EMBL/GenBank/DDBJ databases">
        <authorList>
            <person name="Corre E."/>
            <person name="Pelletier E."/>
            <person name="Niang G."/>
            <person name="Scheremetjew M."/>
            <person name="Finn R."/>
            <person name="Kale V."/>
            <person name="Holt S."/>
            <person name="Cochrane G."/>
            <person name="Meng A."/>
            <person name="Brown T."/>
            <person name="Cohen L."/>
        </authorList>
    </citation>
    <scope>NUCLEOTIDE SEQUENCE</scope>
    <source>
        <strain evidence="4">RCC927</strain>
    </source>
</reference>
<feature type="region of interest" description="Disordered" evidence="2">
    <location>
        <begin position="24"/>
        <end position="57"/>
    </location>
</feature>
<evidence type="ECO:0000313" key="4">
    <source>
        <dbReference type="EMBL" id="CAE0138426.1"/>
    </source>
</evidence>
<proteinExistence type="predicted"/>
<evidence type="ECO:0000259" key="3">
    <source>
        <dbReference type="PROSITE" id="PS50086"/>
    </source>
</evidence>
<dbReference type="SUPFAM" id="SSF47923">
    <property type="entry name" value="Ypt/Rab-GAP domain of gyp1p"/>
    <property type="match status" value="2"/>
</dbReference>
<evidence type="ECO:0000256" key="1">
    <source>
        <dbReference type="SAM" id="Coils"/>
    </source>
</evidence>
<dbReference type="AlphaFoldDB" id="A0A7S3BKP7"/>
<feature type="compositionally biased region" description="Basic and acidic residues" evidence="2">
    <location>
        <begin position="313"/>
        <end position="325"/>
    </location>
</feature>
<keyword evidence="1" id="KW-0175">Coiled coil</keyword>
<feature type="coiled-coil region" evidence="1">
    <location>
        <begin position="337"/>
        <end position="416"/>
    </location>
</feature>
<dbReference type="PROSITE" id="PS50086">
    <property type="entry name" value="TBC_RABGAP"/>
    <property type="match status" value="1"/>
</dbReference>